<organism evidence="2 3">
    <name type="scientific">Plakobranchus ocellatus</name>
    <dbReference type="NCBI Taxonomy" id="259542"/>
    <lineage>
        <taxon>Eukaryota</taxon>
        <taxon>Metazoa</taxon>
        <taxon>Spiralia</taxon>
        <taxon>Lophotrochozoa</taxon>
        <taxon>Mollusca</taxon>
        <taxon>Gastropoda</taxon>
        <taxon>Heterobranchia</taxon>
        <taxon>Euthyneura</taxon>
        <taxon>Panpulmonata</taxon>
        <taxon>Sacoglossa</taxon>
        <taxon>Placobranchoidea</taxon>
        <taxon>Plakobranchidae</taxon>
        <taxon>Plakobranchus</taxon>
    </lineage>
</organism>
<feature type="region of interest" description="Disordered" evidence="1">
    <location>
        <begin position="1"/>
        <end position="89"/>
    </location>
</feature>
<sequence>MVLQWIPGHCQIPRNESTDTLSKQGSSMPQTPQKRSLKRQGHTSKQQSGPGGQNNLHPSVHTTSTTIQTESSKPSPSGSEQGIRGSKNT</sequence>
<dbReference type="Proteomes" id="UP000735302">
    <property type="component" value="Unassembled WGS sequence"/>
</dbReference>
<comment type="caution">
    <text evidence="2">The sequence shown here is derived from an EMBL/GenBank/DDBJ whole genome shotgun (WGS) entry which is preliminary data.</text>
</comment>
<evidence type="ECO:0000313" key="2">
    <source>
        <dbReference type="EMBL" id="GFO38629.1"/>
    </source>
</evidence>
<protein>
    <submittedName>
        <fullName evidence="2">Uncharacterized protein</fullName>
    </submittedName>
</protein>
<feature type="compositionally biased region" description="Polar residues" evidence="1">
    <location>
        <begin position="14"/>
        <end position="34"/>
    </location>
</feature>
<accession>A0AAV4D3A8</accession>
<reference evidence="2 3" key="1">
    <citation type="journal article" date="2021" name="Elife">
        <title>Chloroplast acquisition without the gene transfer in kleptoplastic sea slugs, Plakobranchus ocellatus.</title>
        <authorList>
            <person name="Maeda T."/>
            <person name="Takahashi S."/>
            <person name="Yoshida T."/>
            <person name="Shimamura S."/>
            <person name="Takaki Y."/>
            <person name="Nagai Y."/>
            <person name="Toyoda A."/>
            <person name="Suzuki Y."/>
            <person name="Arimoto A."/>
            <person name="Ishii H."/>
            <person name="Satoh N."/>
            <person name="Nishiyama T."/>
            <person name="Hasebe M."/>
            <person name="Maruyama T."/>
            <person name="Minagawa J."/>
            <person name="Obokata J."/>
            <person name="Shigenobu S."/>
        </authorList>
    </citation>
    <scope>NUCLEOTIDE SEQUENCE [LARGE SCALE GENOMIC DNA]</scope>
</reference>
<evidence type="ECO:0000313" key="3">
    <source>
        <dbReference type="Proteomes" id="UP000735302"/>
    </source>
</evidence>
<keyword evidence="3" id="KW-1185">Reference proteome</keyword>
<gene>
    <name evidence="2" type="ORF">PoB_006513400</name>
</gene>
<evidence type="ECO:0000256" key="1">
    <source>
        <dbReference type="SAM" id="MobiDB-lite"/>
    </source>
</evidence>
<name>A0AAV4D3A8_9GAST</name>
<proteinExistence type="predicted"/>
<dbReference type="AlphaFoldDB" id="A0AAV4D3A8"/>
<dbReference type="EMBL" id="BLXT01007329">
    <property type="protein sequence ID" value="GFO38629.1"/>
    <property type="molecule type" value="Genomic_DNA"/>
</dbReference>
<feature type="compositionally biased region" description="Polar residues" evidence="1">
    <location>
        <begin position="43"/>
        <end position="89"/>
    </location>
</feature>